<dbReference type="Pfam" id="PF03795">
    <property type="entry name" value="YCII"/>
    <property type="match status" value="1"/>
</dbReference>
<dbReference type="InterPro" id="IPR005545">
    <property type="entry name" value="YCII"/>
</dbReference>
<sequence>MIFVVHRIDAPGKSAERTRLRAAHIDYLKAFEDRILAAGPYCDPETGEDRGSMFLIECDTLAQARAFAQDDPFTGAGIFSDLQVWEWTRRMGSLAFSPKG</sequence>
<dbReference type="InterPro" id="IPR011008">
    <property type="entry name" value="Dimeric_a/b-barrel"/>
</dbReference>
<proteinExistence type="inferred from homology"/>
<dbReference type="AlphaFoldDB" id="A0A974PLI6"/>
<protein>
    <recommendedName>
        <fullName evidence="2">YCII-related domain-containing protein</fullName>
    </recommendedName>
</protein>
<organism evidence="3 4">
    <name type="scientific">Xanthobacter dioxanivorans</name>
    <dbReference type="NCBI Taxonomy" id="2528964"/>
    <lineage>
        <taxon>Bacteria</taxon>
        <taxon>Pseudomonadati</taxon>
        <taxon>Pseudomonadota</taxon>
        <taxon>Alphaproteobacteria</taxon>
        <taxon>Hyphomicrobiales</taxon>
        <taxon>Xanthobacteraceae</taxon>
        <taxon>Xanthobacter</taxon>
    </lineage>
</organism>
<dbReference type="InterPro" id="IPR051807">
    <property type="entry name" value="Sec-metab_biosynth-assoc"/>
</dbReference>
<dbReference type="SUPFAM" id="SSF54909">
    <property type="entry name" value="Dimeric alpha+beta barrel"/>
    <property type="match status" value="1"/>
</dbReference>
<evidence type="ECO:0000313" key="3">
    <source>
        <dbReference type="EMBL" id="QRG05553.1"/>
    </source>
</evidence>
<feature type="domain" description="YCII-related" evidence="2">
    <location>
        <begin position="1"/>
        <end position="88"/>
    </location>
</feature>
<reference evidence="3 4" key="1">
    <citation type="submission" date="2020-10" db="EMBL/GenBank/DDBJ databases">
        <title>Degradation of 1,4-Dioxane by Xanthobacter sp. YN2, via a Novel Group-2 Soluble Di-Iron Monooxygenase.</title>
        <authorList>
            <person name="Ma F."/>
            <person name="Wang Y."/>
            <person name="Yang J."/>
            <person name="Guo H."/>
            <person name="Su D."/>
            <person name="Yu L."/>
        </authorList>
    </citation>
    <scope>NUCLEOTIDE SEQUENCE [LARGE SCALE GENOMIC DNA]</scope>
    <source>
        <strain evidence="3 4">YN2</strain>
    </source>
</reference>
<evidence type="ECO:0000256" key="1">
    <source>
        <dbReference type="ARBA" id="ARBA00007689"/>
    </source>
</evidence>
<name>A0A974PLI6_9HYPH</name>
<keyword evidence="4" id="KW-1185">Reference proteome</keyword>
<dbReference type="EMBL" id="CP063362">
    <property type="protein sequence ID" value="QRG05553.1"/>
    <property type="molecule type" value="Genomic_DNA"/>
</dbReference>
<dbReference type="Gene3D" id="3.30.70.1060">
    <property type="entry name" value="Dimeric alpha+beta barrel"/>
    <property type="match status" value="1"/>
</dbReference>
<dbReference type="PANTHER" id="PTHR33606">
    <property type="entry name" value="PROTEIN YCII"/>
    <property type="match status" value="1"/>
</dbReference>
<comment type="similarity">
    <text evidence="1">Belongs to the YciI family.</text>
</comment>
<gene>
    <name evidence="3" type="ORF">EZH22_21170</name>
</gene>
<dbReference type="PANTHER" id="PTHR33606:SF3">
    <property type="entry name" value="PROTEIN YCII"/>
    <property type="match status" value="1"/>
</dbReference>
<evidence type="ECO:0000259" key="2">
    <source>
        <dbReference type="Pfam" id="PF03795"/>
    </source>
</evidence>
<dbReference type="Proteomes" id="UP000596427">
    <property type="component" value="Chromosome"/>
</dbReference>
<dbReference type="KEGG" id="xdi:EZH22_21170"/>
<dbReference type="RefSeq" id="WP_203192419.1">
    <property type="nucleotide sequence ID" value="NZ_CP063362.1"/>
</dbReference>
<accession>A0A974PLI6</accession>
<evidence type="ECO:0000313" key="4">
    <source>
        <dbReference type="Proteomes" id="UP000596427"/>
    </source>
</evidence>